<gene>
    <name evidence="2" type="ORF">I585_01241</name>
    <name evidence="1" type="ORF">UAI_04492</name>
</gene>
<dbReference type="Proteomes" id="UP000014148">
    <property type="component" value="Unassembled WGS sequence"/>
</dbReference>
<dbReference type="AlphaFoldDB" id="R2NKM8"/>
<evidence type="ECO:0000313" key="3">
    <source>
        <dbReference type="Proteomes" id="UP000013783"/>
    </source>
</evidence>
<dbReference type="EMBL" id="AJAK01000032">
    <property type="protein sequence ID" value="EOH71538.1"/>
    <property type="molecule type" value="Genomic_DNA"/>
</dbReference>
<comment type="caution">
    <text evidence="1">The sequence shown here is derived from an EMBL/GenBank/DDBJ whole genome shotgun (WGS) entry which is preliminary data.</text>
</comment>
<reference evidence="1 3" key="1">
    <citation type="submission" date="2013-02" db="EMBL/GenBank/DDBJ databases">
        <title>The Genome Sequence of Enterococcus malodoratus ATCC_43197.</title>
        <authorList>
            <consortium name="The Broad Institute Genome Sequencing Platform"/>
            <consortium name="The Broad Institute Genome Sequencing Center for Infectious Disease"/>
            <person name="Earl A.M."/>
            <person name="Gilmore M.S."/>
            <person name="Lebreton F."/>
            <person name="Walker B."/>
            <person name="Young S.K."/>
            <person name="Zeng Q."/>
            <person name="Gargeya S."/>
            <person name="Fitzgerald M."/>
            <person name="Haas B."/>
            <person name="Abouelleil A."/>
            <person name="Alvarado L."/>
            <person name="Arachchi H.M."/>
            <person name="Berlin A.M."/>
            <person name="Chapman S.B."/>
            <person name="Dewar J."/>
            <person name="Goldberg J."/>
            <person name="Griggs A."/>
            <person name="Gujja S."/>
            <person name="Hansen M."/>
            <person name="Howarth C."/>
            <person name="Imamovic A."/>
            <person name="Larimer J."/>
            <person name="McCowan C."/>
            <person name="Murphy C."/>
            <person name="Neiman D."/>
            <person name="Pearson M."/>
            <person name="Priest M."/>
            <person name="Roberts A."/>
            <person name="Saif S."/>
            <person name="Shea T."/>
            <person name="Sisk P."/>
            <person name="Sykes S."/>
            <person name="Wortman J."/>
            <person name="Nusbaum C."/>
            <person name="Birren B."/>
        </authorList>
    </citation>
    <scope>NUCLEOTIDE SEQUENCE [LARGE SCALE GENOMIC DNA]</scope>
    <source>
        <strain evidence="1 3">ATCC 43197</strain>
    </source>
</reference>
<name>R2NKM8_9ENTE</name>
<proteinExistence type="predicted"/>
<reference evidence="2 4" key="2">
    <citation type="submission" date="2013-03" db="EMBL/GenBank/DDBJ databases">
        <title>The Genome Sequence of Enterococcus malodoratus ATCC_43197 (PacBio/Illumina hybrid assembly).</title>
        <authorList>
            <consortium name="The Broad Institute Genomics Platform"/>
            <consortium name="The Broad Institute Genome Sequencing Center for Infectious Disease"/>
            <person name="Earl A."/>
            <person name="Russ C."/>
            <person name="Gilmore M."/>
            <person name="Surin D."/>
            <person name="Walker B."/>
            <person name="Young S."/>
            <person name="Zeng Q."/>
            <person name="Gargeya S."/>
            <person name="Fitzgerald M."/>
            <person name="Haas B."/>
            <person name="Abouelleil A."/>
            <person name="Allen A.W."/>
            <person name="Alvarado L."/>
            <person name="Arachchi H.M."/>
            <person name="Berlin A.M."/>
            <person name="Chapman S.B."/>
            <person name="Gainer-Dewar J."/>
            <person name="Goldberg J."/>
            <person name="Griggs A."/>
            <person name="Gujja S."/>
            <person name="Hansen M."/>
            <person name="Howarth C."/>
            <person name="Imamovic A."/>
            <person name="Ireland A."/>
            <person name="Larimer J."/>
            <person name="McCowan C."/>
            <person name="Murphy C."/>
            <person name="Pearson M."/>
            <person name="Poon T.W."/>
            <person name="Priest M."/>
            <person name="Roberts A."/>
            <person name="Saif S."/>
            <person name="Shea T."/>
            <person name="Sisk P."/>
            <person name="Sykes S."/>
            <person name="Wortman J."/>
            <person name="Nusbaum C."/>
            <person name="Birren B."/>
        </authorList>
    </citation>
    <scope>NUCLEOTIDE SEQUENCE [LARGE SCALE GENOMIC DNA]</scope>
    <source>
        <strain evidence="2 4">ATCC 43197</strain>
    </source>
</reference>
<accession>R2NKM8</accession>
<keyword evidence="4" id="KW-1185">Reference proteome</keyword>
<dbReference type="Proteomes" id="UP000013783">
    <property type="component" value="Unassembled WGS sequence"/>
</dbReference>
<protein>
    <submittedName>
        <fullName evidence="1">Uncharacterized protein</fullName>
    </submittedName>
</protein>
<dbReference type="EMBL" id="ASWA01000002">
    <property type="protein sequence ID" value="EOT69772.1"/>
    <property type="molecule type" value="Genomic_DNA"/>
</dbReference>
<evidence type="ECO:0000313" key="2">
    <source>
        <dbReference type="EMBL" id="EOT69772.1"/>
    </source>
</evidence>
<organism evidence="1 3">
    <name type="scientific">Enterococcus malodoratus ATCC 43197</name>
    <dbReference type="NCBI Taxonomy" id="1158601"/>
    <lineage>
        <taxon>Bacteria</taxon>
        <taxon>Bacillati</taxon>
        <taxon>Bacillota</taxon>
        <taxon>Bacilli</taxon>
        <taxon>Lactobacillales</taxon>
        <taxon>Enterococcaceae</taxon>
        <taxon>Enterococcus</taxon>
    </lineage>
</organism>
<evidence type="ECO:0000313" key="4">
    <source>
        <dbReference type="Proteomes" id="UP000014148"/>
    </source>
</evidence>
<sequence length="36" mass="4207">MGIHKKFSESLKNKIKKQFSKRAEEVHLCYIGDITV</sequence>
<evidence type="ECO:0000313" key="1">
    <source>
        <dbReference type="EMBL" id="EOH71538.1"/>
    </source>
</evidence>